<dbReference type="RefSeq" id="WP_377125361.1">
    <property type="nucleotide sequence ID" value="NZ_JBHUHN010000001.1"/>
</dbReference>
<dbReference type="EMBL" id="JBHUON010000007">
    <property type="protein sequence ID" value="MFD2864603.1"/>
    <property type="molecule type" value="Genomic_DNA"/>
</dbReference>
<name>A0ABW5XPF6_9SPHI</name>
<gene>
    <name evidence="2" type="ORF">ACFSYC_07850</name>
</gene>
<dbReference type="Proteomes" id="UP001597601">
    <property type="component" value="Unassembled WGS sequence"/>
</dbReference>
<evidence type="ECO:0000313" key="3">
    <source>
        <dbReference type="Proteomes" id="UP001597601"/>
    </source>
</evidence>
<feature type="compositionally biased region" description="Basic and acidic residues" evidence="1">
    <location>
        <begin position="1"/>
        <end position="19"/>
    </location>
</feature>
<proteinExistence type="predicted"/>
<keyword evidence="3" id="KW-1185">Reference proteome</keyword>
<sequence>MASEKDKDYHMLRHPEKYSELGSNRDTYGNLTKGGAEAYRRYKVIWSKYGNKSMVCDKRRRNSTRKSNQKDKQILHQMERAQFKSNLRNHLANEDQPILTPAGSGNIIFVK</sequence>
<protein>
    <submittedName>
        <fullName evidence="2">Uncharacterized protein</fullName>
    </submittedName>
</protein>
<accession>A0ABW5XPF6</accession>
<organism evidence="2 3">
    <name type="scientific">Mucilaginibacter antarcticus</name>
    <dbReference type="NCBI Taxonomy" id="1855725"/>
    <lineage>
        <taxon>Bacteria</taxon>
        <taxon>Pseudomonadati</taxon>
        <taxon>Bacteroidota</taxon>
        <taxon>Sphingobacteriia</taxon>
        <taxon>Sphingobacteriales</taxon>
        <taxon>Sphingobacteriaceae</taxon>
        <taxon>Mucilaginibacter</taxon>
    </lineage>
</organism>
<feature type="region of interest" description="Disordered" evidence="1">
    <location>
        <begin position="1"/>
        <end position="27"/>
    </location>
</feature>
<reference evidence="3" key="1">
    <citation type="journal article" date="2019" name="Int. J. Syst. Evol. Microbiol.">
        <title>The Global Catalogue of Microorganisms (GCM) 10K type strain sequencing project: providing services to taxonomists for standard genome sequencing and annotation.</title>
        <authorList>
            <consortium name="The Broad Institute Genomics Platform"/>
            <consortium name="The Broad Institute Genome Sequencing Center for Infectious Disease"/>
            <person name="Wu L."/>
            <person name="Ma J."/>
        </authorList>
    </citation>
    <scope>NUCLEOTIDE SEQUENCE [LARGE SCALE GENOMIC DNA]</scope>
    <source>
        <strain evidence="3">KCTC 52232</strain>
    </source>
</reference>
<comment type="caution">
    <text evidence="2">The sequence shown here is derived from an EMBL/GenBank/DDBJ whole genome shotgun (WGS) entry which is preliminary data.</text>
</comment>
<evidence type="ECO:0000313" key="2">
    <source>
        <dbReference type="EMBL" id="MFD2864603.1"/>
    </source>
</evidence>
<evidence type="ECO:0000256" key="1">
    <source>
        <dbReference type="SAM" id="MobiDB-lite"/>
    </source>
</evidence>